<reference evidence="2" key="1">
    <citation type="submission" date="2018-08" db="EMBL/GenBank/DDBJ databases">
        <title>Antagonistic pleiotropy in the bifunctional surface protein FadL/P1 during adaptation of Haemophilus influenzae to chronic lung infection associated with COPD.</title>
        <authorList>
            <person name="Moleres J."/>
            <person name="Ehrlich R."/>
        </authorList>
    </citation>
    <scope>NUCLEOTIDE SEQUENCE [LARGE SCALE GENOMIC DNA]</scope>
    <source>
        <strain evidence="2">P668-6062</strain>
    </source>
</reference>
<evidence type="ECO:0000259" key="1">
    <source>
        <dbReference type="Pfam" id="PF07157"/>
    </source>
</evidence>
<dbReference type="AlphaFoldDB" id="A0A2V0S2U3"/>
<sequence>MKGWTMPIQQASYRGVRFDVLSVDDNLERATITHAYPFVNGGDIEDLGLNPLTIQLQAVFYGEGYYTDFKRFLSALEKQGAAVLVHPIRGRLQNMLCTSAYFHHEADFVDYVTVSLSFQEATPSKPIFLFNFSVLGLIDELLTKLEDLVDDVLELYGTFMEGISFAANIKSRLLGSFGALYGCFEQVRDMFDMDKKKHVISANTPTSKEAFKQQGGNALRDMASMIHDGLTAIANRDDLTVRAKFDEVTRTVKGLLEIAPNLSNGKNSKSNKLKSLTSSLTAQDTKEIFCAVQLLATANVLKIATQFIEDDTLIPSEIDYIVTESRLQALASLNTVRALVQAEQNAMTLHYAKDDFSLMSLQAEKRNGESRLQTPNTGLYTQAYNTAEKLRQQSHKLTQLALAAINRKPPLIIRTVEFDSTIQQVAHAFYGDYTRAGELLRLNPHIRYPNFIARGEVLNGYAK</sequence>
<evidence type="ECO:0000313" key="2">
    <source>
        <dbReference type="EMBL" id="RFN63599.1"/>
    </source>
</evidence>
<protein>
    <submittedName>
        <fullName evidence="2">Phage morphogenesis protein</fullName>
    </submittedName>
</protein>
<feature type="domain" description="DNA circulation N-terminal" evidence="1">
    <location>
        <begin position="8"/>
        <end position="93"/>
    </location>
</feature>
<dbReference type="EMBL" id="QVJI01000006">
    <property type="protein sequence ID" value="RFN63599.1"/>
    <property type="molecule type" value="Genomic_DNA"/>
</dbReference>
<dbReference type="RefSeq" id="WP_032823805.1">
    <property type="nucleotide sequence ID" value="NZ_AP018764.1"/>
</dbReference>
<name>A0A2V0S2U3_HAEIF</name>
<organism evidence="2">
    <name type="scientific">Haemophilus influenzae</name>
    <dbReference type="NCBI Taxonomy" id="727"/>
    <lineage>
        <taxon>Bacteria</taxon>
        <taxon>Pseudomonadati</taxon>
        <taxon>Pseudomonadota</taxon>
        <taxon>Gammaproteobacteria</taxon>
        <taxon>Pasteurellales</taxon>
        <taxon>Pasteurellaceae</taxon>
        <taxon>Haemophilus</taxon>
    </lineage>
</organism>
<dbReference type="InterPro" id="IPR009826">
    <property type="entry name" value="DNA_circ_N"/>
</dbReference>
<gene>
    <name evidence="2" type="ORF">CH627_04925</name>
</gene>
<proteinExistence type="predicted"/>
<dbReference type="Pfam" id="PF07157">
    <property type="entry name" value="DNA_circ_N"/>
    <property type="match status" value="1"/>
</dbReference>
<comment type="caution">
    <text evidence="2">The sequence shown here is derived from an EMBL/GenBank/DDBJ whole genome shotgun (WGS) entry which is preliminary data.</text>
</comment>
<accession>A0A2V0S2U3</accession>